<dbReference type="Proteomes" id="UP001154282">
    <property type="component" value="Unassembled WGS sequence"/>
</dbReference>
<evidence type="ECO:0000313" key="1">
    <source>
        <dbReference type="EMBL" id="CAI0380503.1"/>
    </source>
</evidence>
<accession>A0AAV0H6C6</accession>
<organism evidence="1 2">
    <name type="scientific">Linum tenue</name>
    <dbReference type="NCBI Taxonomy" id="586396"/>
    <lineage>
        <taxon>Eukaryota</taxon>
        <taxon>Viridiplantae</taxon>
        <taxon>Streptophyta</taxon>
        <taxon>Embryophyta</taxon>
        <taxon>Tracheophyta</taxon>
        <taxon>Spermatophyta</taxon>
        <taxon>Magnoliopsida</taxon>
        <taxon>eudicotyledons</taxon>
        <taxon>Gunneridae</taxon>
        <taxon>Pentapetalae</taxon>
        <taxon>rosids</taxon>
        <taxon>fabids</taxon>
        <taxon>Malpighiales</taxon>
        <taxon>Linaceae</taxon>
        <taxon>Linum</taxon>
    </lineage>
</organism>
<keyword evidence="2" id="KW-1185">Reference proteome</keyword>
<gene>
    <name evidence="1" type="ORF">LITE_LOCUS2704</name>
</gene>
<dbReference type="EMBL" id="CAMGYJ010000002">
    <property type="protein sequence ID" value="CAI0380503.1"/>
    <property type="molecule type" value="Genomic_DNA"/>
</dbReference>
<dbReference type="AlphaFoldDB" id="A0AAV0H6C6"/>
<comment type="caution">
    <text evidence="1">The sequence shown here is derived from an EMBL/GenBank/DDBJ whole genome shotgun (WGS) entry which is preliminary data.</text>
</comment>
<name>A0AAV0H6C6_9ROSI</name>
<sequence length="112" mass="12868">MKTECGYKDKTLLDADVVILATCFVCEKKLHNIFRSKRFEEIIVGSPDSVFPIYRGEYSESITNLFTSEMRSRWLAELLDGKFKLPAVKEMESEVAECDALVIIIFFSVLFI</sequence>
<protein>
    <submittedName>
        <fullName evidence="1">Uncharacterized protein</fullName>
    </submittedName>
</protein>
<evidence type="ECO:0000313" key="2">
    <source>
        <dbReference type="Proteomes" id="UP001154282"/>
    </source>
</evidence>
<proteinExistence type="predicted"/>
<reference evidence="1" key="1">
    <citation type="submission" date="2022-08" db="EMBL/GenBank/DDBJ databases">
        <authorList>
            <person name="Gutierrez-Valencia J."/>
        </authorList>
    </citation>
    <scope>NUCLEOTIDE SEQUENCE</scope>
</reference>